<dbReference type="WBParaSite" id="MBELARI_LOCUS19081">
    <property type="protein sequence ID" value="MBELARI_LOCUS19081"/>
    <property type="gene ID" value="MBELARI_LOCUS19081"/>
</dbReference>
<dbReference type="InterPro" id="IPR029058">
    <property type="entry name" value="AB_hydrolase_fold"/>
</dbReference>
<dbReference type="PANTHER" id="PTHR46331">
    <property type="entry name" value="VALACYCLOVIR HYDROLASE"/>
    <property type="match status" value="1"/>
</dbReference>
<proteinExistence type="predicted"/>
<evidence type="ECO:0000259" key="1">
    <source>
        <dbReference type="Pfam" id="PF12697"/>
    </source>
</evidence>
<dbReference type="InterPro" id="IPR000073">
    <property type="entry name" value="AB_hydrolase_1"/>
</dbReference>
<feature type="domain" description="AB hydrolase-1" evidence="1">
    <location>
        <begin position="45"/>
        <end position="251"/>
    </location>
</feature>
<evidence type="ECO:0000313" key="2">
    <source>
        <dbReference type="Proteomes" id="UP000887575"/>
    </source>
</evidence>
<dbReference type="SUPFAM" id="SSF53474">
    <property type="entry name" value="alpha/beta-Hydrolases"/>
    <property type="match status" value="1"/>
</dbReference>
<evidence type="ECO:0000313" key="3">
    <source>
        <dbReference type="WBParaSite" id="MBELARI_LOCUS19081"/>
    </source>
</evidence>
<name>A0AAF3EXZ0_9BILA</name>
<organism evidence="2 3">
    <name type="scientific">Mesorhabditis belari</name>
    <dbReference type="NCBI Taxonomy" id="2138241"/>
    <lineage>
        <taxon>Eukaryota</taxon>
        <taxon>Metazoa</taxon>
        <taxon>Ecdysozoa</taxon>
        <taxon>Nematoda</taxon>
        <taxon>Chromadorea</taxon>
        <taxon>Rhabditida</taxon>
        <taxon>Rhabditina</taxon>
        <taxon>Rhabditomorpha</taxon>
        <taxon>Rhabditoidea</taxon>
        <taxon>Rhabditidae</taxon>
        <taxon>Mesorhabditinae</taxon>
        <taxon>Mesorhabditis</taxon>
    </lineage>
</organism>
<dbReference type="PANTHER" id="PTHR46331:SF2">
    <property type="entry name" value="VALACYCLOVIR HYDROLASE"/>
    <property type="match status" value="1"/>
</dbReference>
<dbReference type="Gene3D" id="3.40.50.1820">
    <property type="entry name" value="alpha/beta hydrolase"/>
    <property type="match status" value="1"/>
</dbReference>
<accession>A0AAF3EXZ0</accession>
<dbReference type="Proteomes" id="UP000887575">
    <property type="component" value="Unassembled WGS sequence"/>
</dbReference>
<dbReference type="GO" id="GO:0017171">
    <property type="term" value="F:serine hydrolase activity"/>
    <property type="evidence" value="ECO:0007669"/>
    <property type="project" value="TreeGrafter"/>
</dbReference>
<dbReference type="Pfam" id="PF12697">
    <property type="entry name" value="Abhydrolase_6"/>
    <property type="match status" value="1"/>
</dbReference>
<dbReference type="AlphaFoldDB" id="A0AAF3EXZ0"/>
<reference evidence="3" key="1">
    <citation type="submission" date="2024-02" db="UniProtKB">
        <authorList>
            <consortium name="WormBaseParasite"/>
        </authorList>
    </citation>
    <scope>IDENTIFICATION</scope>
</reference>
<protein>
    <recommendedName>
        <fullName evidence="1">AB hydrolase-1 domain-containing protein</fullName>
    </recommendedName>
</protein>
<keyword evidence="2" id="KW-1185">Reference proteome</keyword>
<sequence>MEIPSSEFLESYEEIDGMNIGYCRYGNGPNYMLTVCGAVGCYAKDWPLTSLRHFDPELFTIIGIDPPGYGKSRPPDRKQEVLRCNKDAVICVKLMERLELTPFTIVGWSEGSRTSIHVAETAKGKREIFLILQIERAVLLATVTRVDARGVQVYKGLRNTDQWLPAERAPYLKHYTNEFLKKQWADNCDMVEEAYLMLGGRFPCHDALPKIACPVLMLNGGQDKFCEDPKSIFPKIKNVKLETHLQGGHDFPKKFPKWTAEKITAFVKETARKQA</sequence>